<sequence length="172" mass="19909">MRTLRKERRKVGLEGKLLQNSSKEQDLYSLMFESDSDEEDETNQEKEELKQIDVLAALFPEGQIRCVNRIEEEKIYFKVEEKMRELKIQREIRIMNKISQKQKQMKKTNSTSNSNSNSNSTSNSNQISNSISNQSQYALPPPPPPPPPPKPQLHIQPPQFQTQITRITIGIL</sequence>
<dbReference type="Proteomes" id="UP000324800">
    <property type="component" value="Unassembled WGS sequence"/>
</dbReference>
<comment type="caution">
    <text evidence="2">The sequence shown here is derived from an EMBL/GenBank/DDBJ whole genome shotgun (WGS) entry which is preliminary data.</text>
</comment>
<name>A0A5J4UEP5_9EUKA</name>
<evidence type="ECO:0000313" key="3">
    <source>
        <dbReference type="Proteomes" id="UP000324800"/>
    </source>
</evidence>
<accession>A0A5J4UEP5</accession>
<gene>
    <name evidence="2" type="ORF">EZS28_035365</name>
</gene>
<organism evidence="2 3">
    <name type="scientific">Streblomastix strix</name>
    <dbReference type="NCBI Taxonomy" id="222440"/>
    <lineage>
        <taxon>Eukaryota</taxon>
        <taxon>Metamonada</taxon>
        <taxon>Preaxostyla</taxon>
        <taxon>Oxymonadida</taxon>
        <taxon>Streblomastigidae</taxon>
        <taxon>Streblomastix</taxon>
    </lineage>
</organism>
<evidence type="ECO:0000313" key="2">
    <source>
        <dbReference type="EMBL" id="KAA6369108.1"/>
    </source>
</evidence>
<dbReference type="AlphaFoldDB" id="A0A5J4UEP5"/>
<proteinExistence type="predicted"/>
<evidence type="ECO:0000256" key="1">
    <source>
        <dbReference type="SAM" id="MobiDB-lite"/>
    </source>
</evidence>
<feature type="compositionally biased region" description="Pro residues" evidence="1">
    <location>
        <begin position="139"/>
        <end position="151"/>
    </location>
</feature>
<reference evidence="2 3" key="1">
    <citation type="submission" date="2019-03" db="EMBL/GenBank/DDBJ databases">
        <title>Single cell metagenomics reveals metabolic interactions within the superorganism composed of flagellate Streblomastix strix and complex community of Bacteroidetes bacteria on its surface.</title>
        <authorList>
            <person name="Treitli S.C."/>
            <person name="Kolisko M."/>
            <person name="Husnik F."/>
            <person name="Keeling P."/>
            <person name="Hampl V."/>
        </authorList>
    </citation>
    <scope>NUCLEOTIDE SEQUENCE [LARGE SCALE GENOMIC DNA]</scope>
    <source>
        <strain evidence="2">ST1C</strain>
    </source>
</reference>
<dbReference type="EMBL" id="SNRW01016687">
    <property type="protein sequence ID" value="KAA6369108.1"/>
    <property type="molecule type" value="Genomic_DNA"/>
</dbReference>
<protein>
    <submittedName>
        <fullName evidence="2">Uncharacterized protein</fullName>
    </submittedName>
</protein>
<feature type="region of interest" description="Disordered" evidence="1">
    <location>
        <begin position="97"/>
        <end position="159"/>
    </location>
</feature>
<feature type="compositionally biased region" description="Low complexity" evidence="1">
    <location>
        <begin position="108"/>
        <end position="136"/>
    </location>
</feature>